<dbReference type="Proteomes" id="UP000324705">
    <property type="component" value="Chromosome 1A"/>
</dbReference>
<evidence type="ECO:0000313" key="2">
    <source>
        <dbReference type="EMBL" id="VAH03839.1"/>
    </source>
</evidence>
<dbReference type="InterPro" id="IPR029058">
    <property type="entry name" value="AB_hydrolase_fold"/>
</dbReference>
<dbReference type="Gramene" id="TRITD1Av1G084910.1">
    <property type="protein sequence ID" value="TRITD1Av1G084910.1"/>
    <property type="gene ID" value="TRITD1Av1G084910"/>
</dbReference>
<accession>A0A9R0Q6N1</accession>
<dbReference type="Gene3D" id="3.40.50.1820">
    <property type="entry name" value="alpha/beta hydrolase"/>
    <property type="match status" value="1"/>
</dbReference>
<evidence type="ECO:0000256" key="1">
    <source>
        <dbReference type="SAM" id="MobiDB-lite"/>
    </source>
</evidence>
<reference evidence="2 3" key="1">
    <citation type="submission" date="2017-09" db="EMBL/GenBank/DDBJ databases">
        <authorList>
            <consortium name="International Durum Wheat Genome Sequencing Consortium (IDWGSC)"/>
            <person name="Milanesi L."/>
        </authorList>
    </citation>
    <scope>NUCLEOTIDE SEQUENCE [LARGE SCALE GENOMIC DNA]</scope>
    <source>
        <strain evidence="3">cv. Svevo</strain>
    </source>
</reference>
<sequence length="256" mass="27974">MGVEATQMGAEPAAHGRLLWATGGGRRYISYDALRGTLCCAPGQGCPTTTAASAPPPTPTPAAASPSPTVARTTLPRIQKLRKTTQLEPTDLIDVYYESVDNSSNTLEEILQSQDQCIRDVLGNSLVPKAAATSDMCLLNTSNLNNFTFASLISKDMDDHLMVCRFLPKLNDEILGERNALYKERLSSLENLVLIMVIAMPKLAEVEDLDVTVWRSSRWRTSTPSSRGCRGGGSRRHRLEVVEVEDLDATVSRLPR</sequence>
<feature type="region of interest" description="Disordered" evidence="1">
    <location>
        <begin position="48"/>
        <end position="71"/>
    </location>
</feature>
<dbReference type="EMBL" id="LT934111">
    <property type="protein sequence ID" value="VAH03839.1"/>
    <property type="molecule type" value="Genomic_DNA"/>
</dbReference>
<keyword evidence="3" id="KW-1185">Reference proteome</keyword>
<organism evidence="2 3">
    <name type="scientific">Triticum turgidum subsp. durum</name>
    <name type="common">Durum wheat</name>
    <name type="synonym">Triticum durum</name>
    <dbReference type="NCBI Taxonomy" id="4567"/>
    <lineage>
        <taxon>Eukaryota</taxon>
        <taxon>Viridiplantae</taxon>
        <taxon>Streptophyta</taxon>
        <taxon>Embryophyta</taxon>
        <taxon>Tracheophyta</taxon>
        <taxon>Spermatophyta</taxon>
        <taxon>Magnoliopsida</taxon>
        <taxon>Liliopsida</taxon>
        <taxon>Poales</taxon>
        <taxon>Poaceae</taxon>
        <taxon>BOP clade</taxon>
        <taxon>Pooideae</taxon>
        <taxon>Triticodae</taxon>
        <taxon>Triticeae</taxon>
        <taxon>Triticinae</taxon>
        <taxon>Triticum</taxon>
    </lineage>
</organism>
<evidence type="ECO:0000313" key="3">
    <source>
        <dbReference type="Proteomes" id="UP000324705"/>
    </source>
</evidence>
<protein>
    <submittedName>
        <fullName evidence="2">Uncharacterized protein</fullName>
    </submittedName>
</protein>
<dbReference type="OMA" id="QDQCIRD"/>
<proteinExistence type="predicted"/>
<name>A0A9R0Q6N1_TRITD</name>
<dbReference type="AlphaFoldDB" id="A0A9R0Q6N1"/>
<gene>
    <name evidence="2" type="ORF">TRITD_1Av1G084910</name>
</gene>